<keyword evidence="1" id="KW-0808">Transferase</keyword>
<evidence type="ECO:0000313" key="5">
    <source>
        <dbReference type="Proteomes" id="UP000887578"/>
    </source>
</evidence>
<proteinExistence type="predicted"/>
<dbReference type="GO" id="GO:0043843">
    <property type="term" value="F:ADP-specific glucokinase activity"/>
    <property type="evidence" value="ECO:0007669"/>
    <property type="project" value="TreeGrafter"/>
</dbReference>
<dbReference type="PANTHER" id="PTHR21208">
    <property type="entry name" value="ADP-DEPENDENT GLUCOKINASE"/>
    <property type="match status" value="1"/>
</dbReference>
<evidence type="ECO:0000256" key="3">
    <source>
        <dbReference type="ARBA" id="ARBA00022777"/>
    </source>
</evidence>
<keyword evidence="3" id="KW-0418">Kinase</keyword>
<reference evidence="6" key="1">
    <citation type="submission" date="2022-11" db="UniProtKB">
        <authorList>
            <consortium name="WormBaseParasite"/>
        </authorList>
    </citation>
    <scope>IDENTIFICATION</scope>
</reference>
<dbReference type="GO" id="GO:0005783">
    <property type="term" value="C:endoplasmic reticulum"/>
    <property type="evidence" value="ECO:0007669"/>
    <property type="project" value="TreeGrafter"/>
</dbReference>
<dbReference type="AlphaFoldDB" id="A0A914PXG0"/>
<keyword evidence="4" id="KW-0460">Magnesium</keyword>
<evidence type="ECO:0000256" key="2">
    <source>
        <dbReference type="ARBA" id="ARBA00022723"/>
    </source>
</evidence>
<dbReference type="GO" id="GO:0046872">
    <property type="term" value="F:metal ion binding"/>
    <property type="evidence" value="ECO:0007669"/>
    <property type="project" value="UniProtKB-KW"/>
</dbReference>
<accession>A0A914PXG0</accession>
<dbReference type="PANTHER" id="PTHR21208:SF0">
    <property type="entry name" value="ADP-DEPENDENT GLUCOKINASE"/>
    <property type="match status" value="1"/>
</dbReference>
<keyword evidence="2" id="KW-0479">Metal-binding</keyword>
<name>A0A914PXG0_9BILA</name>
<sequence>MKPLVDGQCGQSNSLVGLSRNFAQNNSRLHTGVDSQIRNVMPGLSRGDHYADEFLSRISAQTSAPTTFNMKSLGQTLPVQSSSTELSRMWTNDFNQRYRSSQPSTASSTLSSQWLKQYQPSQHSLSQSSTASTISTTQRELESIWNNQTHSQNPSVLKHKMPSFDLEFSIFYSLKDYNFSGGETTTNMWSREYLDSFDTDPFFEAKQTGTQWANQYLESESARQNEPLQQQQQHQTSQEMFENFQTEWDSLANAEFGENYFGGNTDIGYQFQQVYIINC</sequence>
<evidence type="ECO:0000256" key="1">
    <source>
        <dbReference type="ARBA" id="ARBA00022679"/>
    </source>
</evidence>
<dbReference type="WBParaSite" id="PDA_v2.g23045.t1">
    <property type="protein sequence ID" value="PDA_v2.g23045.t1"/>
    <property type="gene ID" value="PDA_v2.g23045"/>
</dbReference>
<keyword evidence="5" id="KW-1185">Reference proteome</keyword>
<dbReference type="Proteomes" id="UP000887578">
    <property type="component" value="Unplaced"/>
</dbReference>
<evidence type="ECO:0000256" key="4">
    <source>
        <dbReference type="ARBA" id="ARBA00022842"/>
    </source>
</evidence>
<dbReference type="InterPro" id="IPR007666">
    <property type="entry name" value="ADP_PFK/GK"/>
</dbReference>
<protein>
    <submittedName>
        <fullName evidence="6">Uncharacterized protein</fullName>
    </submittedName>
</protein>
<dbReference type="GO" id="GO:0006006">
    <property type="term" value="P:glucose metabolic process"/>
    <property type="evidence" value="ECO:0007669"/>
    <property type="project" value="TreeGrafter"/>
</dbReference>
<evidence type="ECO:0000313" key="6">
    <source>
        <dbReference type="WBParaSite" id="PDA_v2.g23045.t1"/>
    </source>
</evidence>
<organism evidence="5 6">
    <name type="scientific">Panagrolaimus davidi</name>
    <dbReference type="NCBI Taxonomy" id="227884"/>
    <lineage>
        <taxon>Eukaryota</taxon>
        <taxon>Metazoa</taxon>
        <taxon>Ecdysozoa</taxon>
        <taxon>Nematoda</taxon>
        <taxon>Chromadorea</taxon>
        <taxon>Rhabditida</taxon>
        <taxon>Tylenchina</taxon>
        <taxon>Panagrolaimomorpha</taxon>
        <taxon>Panagrolaimoidea</taxon>
        <taxon>Panagrolaimidae</taxon>
        <taxon>Panagrolaimus</taxon>
    </lineage>
</organism>